<dbReference type="RefSeq" id="WP_119321386.1">
    <property type="nucleotide sequence ID" value="NZ_AP025739.1"/>
</dbReference>
<dbReference type="NCBIfam" id="TIGR04294">
    <property type="entry name" value="pre_pil_HX9DG"/>
    <property type="match status" value="1"/>
</dbReference>
<proteinExistence type="predicted"/>
<dbReference type="PRINTS" id="PR00813">
    <property type="entry name" value="BCTERIALGSPG"/>
</dbReference>
<gene>
    <name evidence="4" type="ORF">CCAX7_24820</name>
</gene>
<dbReference type="SUPFAM" id="SSF54523">
    <property type="entry name" value="Pili subunits"/>
    <property type="match status" value="1"/>
</dbReference>
<keyword evidence="5" id="KW-1185">Reference proteome</keyword>
<dbReference type="InterPro" id="IPR000983">
    <property type="entry name" value="Bac_GSPG_pilin"/>
</dbReference>
<dbReference type="NCBIfam" id="TIGR02532">
    <property type="entry name" value="IV_pilin_GFxxxE"/>
    <property type="match status" value="1"/>
</dbReference>
<feature type="compositionally biased region" description="Gly residues" evidence="2">
    <location>
        <begin position="181"/>
        <end position="190"/>
    </location>
</feature>
<dbReference type="GO" id="GO:0015627">
    <property type="term" value="C:type II protein secretion system complex"/>
    <property type="evidence" value="ECO:0007669"/>
    <property type="project" value="InterPro"/>
</dbReference>
<dbReference type="PROSITE" id="PS00409">
    <property type="entry name" value="PROKAR_NTER_METHYL"/>
    <property type="match status" value="1"/>
</dbReference>
<evidence type="ECO:0000256" key="3">
    <source>
        <dbReference type="SAM" id="Phobius"/>
    </source>
</evidence>
<dbReference type="AlphaFoldDB" id="A0A402CVL2"/>
<accession>A0A402CVL2</accession>
<evidence type="ECO:0000313" key="5">
    <source>
        <dbReference type="Proteomes" id="UP000287394"/>
    </source>
</evidence>
<sequence>MFRKHNTKTNSGFTLIELLVVIAIIAILAAILFPVFAQAREKARAIACLSNMKQLGLGVMQYTQDNDEGLPSGTNGYGGGSGWAGQLYTYVKSKGVFHCPNDSTAPGTAGSQPGAPSSYGLNSNFSYGTAYSGCAGPHGFWTLPKLNAPAKTVMIFEVQGSQNYDVSTEVDPSNPNNTLNGCGGSPAGNGTGQPGYSLSALSGYGSPTFATGYTNGINASSVTGGLATYNNQPAGRHQGGANYMFADGHAKYLLPSKVSAGVNNFNGENAKQDYSDNHNPLAAGTSGAFADGSQPAATYSLI</sequence>
<dbReference type="GO" id="GO:0015628">
    <property type="term" value="P:protein secretion by the type II secretion system"/>
    <property type="evidence" value="ECO:0007669"/>
    <property type="project" value="InterPro"/>
</dbReference>
<dbReference type="InterPro" id="IPR045584">
    <property type="entry name" value="Pilin-like"/>
</dbReference>
<evidence type="ECO:0000256" key="2">
    <source>
        <dbReference type="SAM" id="MobiDB-lite"/>
    </source>
</evidence>
<name>A0A402CVL2_9BACT</name>
<feature type="compositionally biased region" description="Polar residues" evidence="2">
    <location>
        <begin position="167"/>
        <end position="180"/>
    </location>
</feature>
<dbReference type="InterPro" id="IPR012902">
    <property type="entry name" value="N_methyl_site"/>
</dbReference>
<dbReference type="Pfam" id="PF07596">
    <property type="entry name" value="SBP_bac_10"/>
    <property type="match status" value="1"/>
</dbReference>
<dbReference type="InterPro" id="IPR011453">
    <property type="entry name" value="DUF1559"/>
</dbReference>
<reference evidence="4 5" key="1">
    <citation type="journal article" date="2019" name="Int. J. Syst. Evol. Microbiol.">
        <title>Capsulimonas corticalis gen. nov., sp. nov., an aerobic capsulated bacterium, of a novel bacterial order, Capsulimonadales ord. nov., of the class Armatimonadia of the phylum Armatimonadetes.</title>
        <authorList>
            <person name="Li J."/>
            <person name="Kudo C."/>
            <person name="Tonouchi A."/>
        </authorList>
    </citation>
    <scope>NUCLEOTIDE SEQUENCE [LARGE SCALE GENOMIC DNA]</scope>
    <source>
        <strain evidence="4 5">AX-7</strain>
    </source>
</reference>
<protein>
    <submittedName>
        <fullName evidence="4">Uncharacterized protein</fullName>
    </submittedName>
</protein>
<keyword evidence="3" id="KW-0472">Membrane</keyword>
<feature type="transmembrane region" description="Helical" evidence="3">
    <location>
        <begin position="12"/>
        <end position="36"/>
    </location>
</feature>
<dbReference type="InterPro" id="IPR027558">
    <property type="entry name" value="Pre_pil_HX9DG_C"/>
</dbReference>
<dbReference type="EMBL" id="AP025739">
    <property type="protein sequence ID" value="BDI30431.1"/>
    <property type="molecule type" value="Genomic_DNA"/>
</dbReference>
<keyword evidence="3" id="KW-0812">Transmembrane</keyword>
<dbReference type="Proteomes" id="UP000287394">
    <property type="component" value="Chromosome"/>
</dbReference>
<dbReference type="Pfam" id="PF07963">
    <property type="entry name" value="N_methyl"/>
    <property type="match status" value="1"/>
</dbReference>
<keyword evidence="3" id="KW-1133">Transmembrane helix</keyword>
<feature type="region of interest" description="Disordered" evidence="2">
    <location>
        <begin position="167"/>
        <end position="190"/>
    </location>
</feature>
<keyword evidence="1" id="KW-0488">Methylation</keyword>
<dbReference type="KEGG" id="ccot:CCAX7_24820"/>
<evidence type="ECO:0000256" key="1">
    <source>
        <dbReference type="ARBA" id="ARBA00022481"/>
    </source>
</evidence>
<dbReference type="PANTHER" id="PTHR30093">
    <property type="entry name" value="GENERAL SECRETION PATHWAY PROTEIN G"/>
    <property type="match status" value="1"/>
</dbReference>
<organism evidence="4 5">
    <name type="scientific">Capsulimonas corticalis</name>
    <dbReference type="NCBI Taxonomy" id="2219043"/>
    <lineage>
        <taxon>Bacteria</taxon>
        <taxon>Bacillati</taxon>
        <taxon>Armatimonadota</taxon>
        <taxon>Armatimonadia</taxon>
        <taxon>Capsulimonadales</taxon>
        <taxon>Capsulimonadaceae</taxon>
        <taxon>Capsulimonas</taxon>
    </lineage>
</organism>
<dbReference type="Gene3D" id="3.30.700.10">
    <property type="entry name" value="Glycoprotein, Type 4 Pilin"/>
    <property type="match status" value="1"/>
</dbReference>
<evidence type="ECO:0000313" key="4">
    <source>
        <dbReference type="EMBL" id="BDI30431.1"/>
    </source>
</evidence>